<dbReference type="OrthoDB" id="1303755at2759"/>
<dbReference type="SUPFAM" id="SSF56672">
    <property type="entry name" value="DNA/RNA polymerases"/>
    <property type="match status" value="1"/>
</dbReference>
<feature type="domain" description="Reverse transcriptase Ty1/copia-type" evidence="1">
    <location>
        <begin position="12"/>
        <end position="168"/>
    </location>
</feature>
<organism evidence="2">
    <name type="scientific">Nicotiana tabacum</name>
    <name type="common">Common tobacco</name>
    <dbReference type="NCBI Taxonomy" id="4097"/>
    <lineage>
        <taxon>Eukaryota</taxon>
        <taxon>Viridiplantae</taxon>
        <taxon>Streptophyta</taxon>
        <taxon>Embryophyta</taxon>
        <taxon>Tracheophyta</taxon>
        <taxon>Spermatophyta</taxon>
        <taxon>Magnoliopsida</taxon>
        <taxon>eudicotyledons</taxon>
        <taxon>Gunneridae</taxon>
        <taxon>Pentapetalae</taxon>
        <taxon>asterids</taxon>
        <taxon>lamiids</taxon>
        <taxon>Solanales</taxon>
        <taxon>Solanaceae</taxon>
        <taxon>Nicotianoideae</taxon>
        <taxon>Nicotianeae</taxon>
        <taxon>Nicotiana</taxon>
    </lineage>
</organism>
<name>A0A1S3Z767_TOBAC</name>
<accession>A0A1S3Z767</accession>
<protein>
    <submittedName>
        <fullName evidence="2">Uncharacterized mitochondrial protein AtMg00810-like</fullName>
    </submittedName>
</protein>
<evidence type="ECO:0000313" key="2">
    <source>
        <dbReference type="RefSeq" id="XP_016460199.1"/>
    </source>
</evidence>
<dbReference type="AlphaFoldDB" id="A0A1S3Z767"/>
<evidence type="ECO:0000259" key="1">
    <source>
        <dbReference type="Pfam" id="PF07727"/>
    </source>
</evidence>
<dbReference type="KEGG" id="nta:107783699"/>
<dbReference type="RefSeq" id="XP_016460199.1">
    <property type="nucleotide sequence ID" value="XM_016604713.1"/>
</dbReference>
<reference evidence="2" key="1">
    <citation type="submission" date="2025-08" db="UniProtKB">
        <authorList>
            <consortium name="RefSeq"/>
        </authorList>
    </citation>
    <scope>IDENTIFICATION</scope>
</reference>
<dbReference type="PaxDb" id="4097-A0A1S3Z767"/>
<dbReference type="Pfam" id="PF07727">
    <property type="entry name" value="RVT_2"/>
    <property type="match status" value="1"/>
</dbReference>
<proteinExistence type="predicted"/>
<sequence length="251" mass="29206">MRQQNRLCQMHSFLHGELSETVFMRQPKGYEHPDYPHYVCKLQRALYGLKQSLRDWFHRLARFLLDLGLKKCVADQSMFIFHFRSDCIILLIYVDDIAIFGSSKSLISQFISSMSTEFSMKDLGQLHYFLGIELKHNSLGLLLLQHRYITSILHRFKLEKCKPELTPLHSKLDWNSTSSPLLEYPSIYRQMAEKQIFRYLSGTIDWGLQLYKSSPLALTVFSDSDWAGCSVGVEVRKQSNHTHAQSEAHPT</sequence>
<dbReference type="InterPro" id="IPR043502">
    <property type="entry name" value="DNA/RNA_pol_sf"/>
</dbReference>
<gene>
    <name evidence="2" type="primary">LOC107783699</name>
</gene>
<dbReference type="STRING" id="4097.A0A1S3Z767"/>
<dbReference type="InterPro" id="IPR013103">
    <property type="entry name" value="RVT_2"/>
</dbReference>